<evidence type="ECO:0000313" key="2">
    <source>
        <dbReference type="Proteomes" id="UP001165064"/>
    </source>
</evidence>
<comment type="caution">
    <text evidence="1">The sequence shown here is derived from an EMBL/GenBank/DDBJ whole genome shotgun (WGS) entry which is preliminary data.</text>
</comment>
<gene>
    <name evidence="1" type="ORF">Amon02_000941300</name>
</gene>
<protein>
    <submittedName>
        <fullName evidence="1">Unnamed protein product</fullName>
    </submittedName>
</protein>
<accession>A0ACB5TSG7</accession>
<dbReference type="EMBL" id="BSXS01008832">
    <property type="protein sequence ID" value="GME93811.1"/>
    <property type="molecule type" value="Genomic_DNA"/>
</dbReference>
<evidence type="ECO:0000313" key="1">
    <source>
        <dbReference type="EMBL" id="GME93811.1"/>
    </source>
</evidence>
<proteinExistence type="predicted"/>
<sequence>MEWQLVEADKNHTYYIYYGEDGTYDKSETVYNSTLVPRFENGSYYLAYEASDASSTDVLSTTLEHIPSTTTAATSTSSATTSNAATASSSSSTGLAANMLNSASNYVYGSLVSGFVALMCYF</sequence>
<dbReference type="Proteomes" id="UP001165064">
    <property type="component" value="Unassembled WGS sequence"/>
</dbReference>
<keyword evidence="2" id="KW-1185">Reference proteome</keyword>
<name>A0ACB5TSG7_AMBMO</name>
<reference evidence="1" key="1">
    <citation type="submission" date="2023-04" db="EMBL/GenBank/DDBJ databases">
        <title>Ambrosiozyma monospora NBRC 10751.</title>
        <authorList>
            <person name="Ichikawa N."/>
            <person name="Sato H."/>
            <person name="Tonouchi N."/>
        </authorList>
    </citation>
    <scope>NUCLEOTIDE SEQUENCE</scope>
    <source>
        <strain evidence="1">NBRC 10751</strain>
    </source>
</reference>
<organism evidence="1 2">
    <name type="scientific">Ambrosiozyma monospora</name>
    <name type="common">Yeast</name>
    <name type="synonym">Endomycopsis monosporus</name>
    <dbReference type="NCBI Taxonomy" id="43982"/>
    <lineage>
        <taxon>Eukaryota</taxon>
        <taxon>Fungi</taxon>
        <taxon>Dikarya</taxon>
        <taxon>Ascomycota</taxon>
        <taxon>Saccharomycotina</taxon>
        <taxon>Pichiomycetes</taxon>
        <taxon>Pichiales</taxon>
        <taxon>Pichiaceae</taxon>
        <taxon>Ambrosiozyma</taxon>
    </lineage>
</organism>